<dbReference type="InterPro" id="IPR026960">
    <property type="entry name" value="RVT-Znf"/>
</dbReference>
<feature type="region of interest" description="Disordered" evidence="1">
    <location>
        <begin position="125"/>
        <end position="149"/>
    </location>
</feature>
<dbReference type="Pfam" id="PF13966">
    <property type="entry name" value="zf-RVT"/>
    <property type="match status" value="1"/>
</dbReference>
<organism evidence="4">
    <name type="scientific">Fagus sylvatica</name>
    <name type="common">Beechnut</name>
    <dbReference type="NCBI Taxonomy" id="28930"/>
    <lineage>
        <taxon>Eukaryota</taxon>
        <taxon>Viridiplantae</taxon>
        <taxon>Streptophyta</taxon>
        <taxon>Embryophyta</taxon>
        <taxon>Tracheophyta</taxon>
        <taxon>Spermatophyta</taxon>
        <taxon>Magnoliopsida</taxon>
        <taxon>eudicotyledons</taxon>
        <taxon>Gunneridae</taxon>
        <taxon>Pentapetalae</taxon>
        <taxon>rosids</taxon>
        <taxon>fabids</taxon>
        <taxon>Fagales</taxon>
        <taxon>Fagaceae</taxon>
        <taxon>Fagus</taxon>
    </lineage>
</organism>
<evidence type="ECO:0000313" key="4">
    <source>
        <dbReference type="EMBL" id="SPD10285.1"/>
    </source>
</evidence>
<sequence>MGGKRSFHIESKRFDLSLNGTGSKQVQISESGRKYVRIIYLGLAGTKWLGQCVEENIVREQDQAFVRTRGESGKTYVSRRCSNDYGRYLEFTECGRGGSRGRVVIPEGRKQSGWRGFGKELQLLLSPDHNNGHGSQQEPRQALTTDGKQSDIEPVAPLVSDSIRGSAVSLAIDSNVQTFPKITLERKIRHPLQFFPNQNLPNQQRKLGKGLTITISELGKRRVSWSSKAEDKGEVQSRAIARDKWVPKLHTVDPVGHKGPMDVNVLVGSKTRSTFEAEVEGSGTGRGEMDCRGEIERQDTSWAEVVHPTRWFLQLTGGRRLVLQDFVPPPVSRVGISSLWGVFTGGGPNSTPVKGFSDVDGVTDSNPAPCGSELVLMPNLELMVIQPISMVWPCVENNPPSTEELVKVGFYQNPPSDWVMDQMKAFGELVGASYEGYEEEVISLLQKIELRRPQPRARAPSQHRGSQSASRGLRELRGLVSSVNYDSKVSGLNDKDKRLRLRNLFRLWKADIICLQETKLAAIDRKVIQSLWGNQHVDWISLGSNGAAGGILLMWDKRVVEKVDEAAGYYSLSCKFRNVIDQFEWIFTGVYGPNLDSERGLLWEELSGLLSWWDAPCCIGGDFNVVRFPREKSGMVSFNSAMHEFNDFKSECGLMDIQLEGGLFTWSNNRDVPAMSRIDRFLFSPAWVDHFGLVNQHRLPRLLSDHFPIRLDWWSNSEGEKVRLGSPSQILASKLKALKDVIRAEISGFYQHLYIEDITCRPFLDGLPFSSISSEEASCLNATFLSLIPKKANAIEVISPSQNAFIQGRQITDWVLVANECLDSRLKGAHPGVICKLDVEKAYDHVNWKFLLYLLERCGFPLKWRRWISYCISTVRFSILINGSPEGFLWEFSCGGRSPVDFPGWRPFWECKTVCLPINYLGLPLGAKAKSKSIWDSIIEKMERKLASWQRMYLSKGGRVTLIKSTLSSLPTYYLSLFPLPSSVALRIDKIQRDFLWGGIGDGKKFHLVNWHQVCQPLKSGGLGFRNIRVFNRALLGKWHWRYGTETDAFWRSVIFSKYGSLQGDWTTREWGMVLRPGFGMIFGMGRVVSRRGFLGYTCLARNKAARVKDHLHFHNGSVSWDFDFIRYVQDWEIDDVASFLEVLPSSSVKGHGEDRMCWRGSSKDGFRVRHYYKNLLPSAGIVVPWKRIWKTNAPPRVAFFVWVAALGRILTIDNLRRRHVMVLDWCCMCKENGESVSHLLLHCPVARELWSFMCSIFGLQWVMPGGVLDLLYCWGDSCHSIRVRKVWDMVPPLCVLVYLVGEER</sequence>
<name>A0A2N9HEE7_FAGSY</name>
<evidence type="ECO:0000259" key="2">
    <source>
        <dbReference type="Pfam" id="PF03372"/>
    </source>
</evidence>
<evidence type="ECO:0000256" key="1">
    <source>
        <dbReference type="SAM" id="MobiDB-lite"/>
    </source>
</evidence>
<reference evidence="4" key="1">
    <citation type="submission" date="2018-02" db="EMBL/GenBank/DDBJ databases">
        <authorList>
            <person name="Cohen D.B."/>
            <person name="Kent A.D."/>
        </authorList>
    </citation>
    <scope>NUCLEOTIDE SEQUENCE</scope>
</reference>
<evidence type="ECO:0000259" key="3">
    <source>
        <dbReference type="Pfam" id="PF13966"/>
    </source>
</evidence>
<dbReference type="EMBL" id="OIVN01003321">
    <property type="protein sequence ID" value="SPD10285.1"/>
    <property type="molecule type" value="Genomic_DNA"/>
</dbReference>
<dbReference type="PANTHER" id="PTHR33116:SF78">
    <property type="entry name" value="OS12G0587133 PROTEIN"/>
    <property type="match status" value="1"/>
</dbReference>
<feature type="compositionally biased region" description="Polar residues" evidence="1">
    <location>
        <begin position="128"/>
        <end position="147"/>
    </location>
</feature>
<dbReference type="PROSITE" id="PS00726">
    <property type="entry name" value="AP_NUCLEASE_F1_1"/>
    <property type="match status" value="1"/>
</dbReference>
<dbReference type="GO" id="GO:0003677">
    <property type="term" value="F:DNA binding"/>
    <property type="evidence" value="ECO:0007669"/>
    <property type="project" value="InterPro"/>
</dbReference>
<dbReference type="GO" id="GO:0006281">
    <property type="term" value="P:DNA repair"/>
    <property type="evidence" value="ECO:0007669"/>
    <property type="project" value="InterPro"/>
</dbReference>
<dbReference type="PANTHER" id="PTHR33116">
    <property type="entry name" value="REVERSE TRANSCRIPTASE ZINC-BINDING DOMAIN-CONTAINING PROTEIN-RELATED-RELATED"/>
    <property type="match status" value="1"/>
</dbReference>
<gene>
    <name evidence="4" type="ORF">FSB_LOCUS38167</name>
</gene>
<proteinExistence type="predicted"/>
<dbReference type="InterPro" id="IPR036691">
    <property type="entry name" value="Endo/exonu/phosph_ase_sf"/>
</dbReference>
<accession>A0A2N9HEE7</accession>
<dbReference type="SUPFAM" id="SSF56219">
    <property type="entry name" value="DNase I-like"/>
    <property type="match status" value="1"/>
</dbReference>
<protein>
    <recommendedName>
        <fullName evidence="5">Reverse transcriptase zinc-binding domain-containing protein</fullName>
    </recommendedName>
</protein>
<dbReference type="Pfam" id="PF03372">
    <property type="entry name" value="Exo_endo_phos"/>
    <property type="match status" value="1"/>
</dbReference>
<dbReference type="InterPro" id="IPR005135">
    <property type="entry name" value="Endo/exonuclease/phosphatase"/>
</dbReference>
<dbReference type="GO" id="GO:0004519">
    <property type="term" value="F:endonuclease activity"/>
    <property type="evidence" value="ECO:0007669"/>
    <property type="project" value="InterPro"/>
</dbReference>
<feature type="domain" description="Reverse transcriptase zinc-binding" evidence="3">
    <location>
        <begin position="1167"/>
        <end position="1251"/>
    </location>
</feature>
<dbReference type="Gene3D" id="3.60.10.10">
    <property type="entry name" value="Endonuclease/exonuclease/phosphatase"/>
    <property type="match status" value="1"/>
</dbReference>
<dbReference type="InterPro" id="IPR020847">
    <property type="entry name" value="AP_endonuclease_F1_BS"/>
</dbReference>
<feature type="domain" description="Endonuclease/exonuclease/phosphatase" evidence="2">
    <location>
        <begin position="491"/>
        <end position="706"/>
    </location>
</feature>
<feature type="region of interest" description="Disordered" evidence="1">
    <location>
        <begin position="453"/>
        <end position="472"/>
    </location>
</feature>
<evidence type="ECO:0008006" key="5">
    <source>
        <dbReference type="Google" id="ProtNLM"/>
    </source>
</evidence>